<evidence type="ECO:0000313" key="2">
    <source>
        <dbReference type="EMBL" id="SPC33215.1"/>
    </source>
</evidence>
<keyword evidence="3" id="KW-1185">Reference proteome</keyword>
<proteinExistence type="predicted"/>
<dbReference type="AlphaFoldDB" id="A0A2K5ANJ7"/>
<evidence type="ECO:0000313" key="3">
    <source>
        <dbReference type="Proteomes" id="UP000236248"/>
    </source>
</evidence>
<dbReference type="KEGG" id="ncv:NCAV_0015"/>
<keyword evidence="1" id="KW-1133">Transmembrane helix</keyword>
<dbReference type="Proteomes" id="UP000236248">
    <property type="component" value="Chromosome NCAV"/>
</dbReference>
<accession>A0A2K5ANJ7</accession>
<keyword evidence="1" id="KW-0812">Transmembrane</keyword>
<name>A0A2K5ANJ7_9ARCH</name>
<dbReference type="GeneID" id="41594121"/>
<gene>
    <name evidence="2" type="ORF">NCAV_0015</name>
</gene>
<reference evidence="3" key="1">
    <citation type="submission" date="2018-01" db="EMBL/GenBank/DDBJ databases">
        <authorList>
            <person name="Kerou L M."/>
        </authorList>
    </citation>
    <scope>NUCLEOTIDE SEQUENCE [LARGE SCALE GENOMIC DNA]</scope>
    <source>
        <strain evidence="3">SCU2</strain>
    </source>
</reference>
<keyword evidence="1" id="KW-0472">Membrane</keyword>
<evidence type="ECO:0000256" key="1">
    <source>
        <dbReference type="SAM" id="Phobius"/>
    </source>
</evidence>
<protein>
    <submittedName>
        <fullName evidence="2">Uncharacterized protein</fullName>
    </submittedName>
</protein>
<dbReference type="RefSeq" id="WP_103286474.1">
    <property type="nucleotide sequence ID" value="NZ_LT981265.1"/>
</dbReference>
<dbReference type="EMBL" id="LT981265">
    <property type="protein sequence ID" value="SPC33215.1"/>
    <property type="molecule type" value="Genomic_DNA"/>
</dbReference>
<organism evidence="2 3">
    <name type="scientific">Candidatus Nitrosocaldus cavascurensis</name>
    <dbReference type="NCBI Taxonomy" id="2058097"/>
    <lineage>
        <taxon>Archaea</taxon>
        <taxon>Nitrososphaerota</taxon>
        <taxon>Nitrososphaeria</taxon>
        <taxon>Candidatus Nitrosocaldales</taxon>
        <taxon>Candidatus Nitrosocaldaceae</taxon>
        <taxon>Candidatus Nitrosocaldus</taxon>
    </lineage>
</organism>
<feature type="transmembrane region" description="Helical" evidence="1">
    <location>
        <begin position="12"/>
        <end position="30"/>
    </location>
</feature>
<sequence>MREEEEWWYSKWLFPLFVGAFIAIALFAIIPNLPWVKNEVSESSTVVSVNGSSCTVETTSHRLINVSNCMNHEVGDKVNVKYRETTSIGELTNTSFATP</sequence>